<dbReference type="Proteomes" id="UP000184339">
    <property type="component" value="Unassembled WGS sequence"/>
</dbReference>
<gene>
    <name evidence="3" type="ORF">SAMN05192549_107207</name>
</gene>
<dbReference type="InterPro" id="IPR013538">
    <property type="entry name" value="ASHA1/2-like_C"/>
</dbReference>
<dbReference type="SUPFAM" id="SSF55961">
    <property type="entry name" value="Bet v1-like"/>
    <property type="match status" value="1"/>
</dbReference>
<organism evidence="3 4">
    <name type="scientific">Duganella sacchari</name>
    <dbReference type="NCBI Taxonomy" id="551987"/>
    <lineage>
        <taxon>Bacteria</taxon>
        <taxon>Pseudomonadati</taxon>
        <taxon>Pseudomonadota</taxon>
        <taxon>Betaproteobacteria</taxon>
        <taxon>Burkholderiales</taxon>
        <taxon>Oxalobacteraceae</taxon>
        <taxon>Telluria group</taxon>
        <taxon>Duganella</taxon>
    </lineage>
</organism>
<evidence type="ECO:0000256" key="1">
    <source>
        <dbReference type="ARBA" id="ARBA00006817"/>
    </source>
</evidence>
<evidence type="ECO:0000259" key="2">
    <source>
        <dbReference type="Pfam" id="PF08327"/>
    </source>
</evidence>
<keyword evidence="4" id="KW-1185">Reference proteome</keyword>
<dbReference type="EMBL" id="FRCX01000007">
    <property type="protein sequence ID" value="SHN31792.1"/>
    <property type="molecule type" value="Genomic_DNA"/>
</dbReference>
<dbReference type="OrthoDB" id="287565at2"/>
<dbReference type="RefSeq" id="WP_072786493.1">
    <property type="nucleotide sequence ID" value="NZ_FRCX01000007.1"/>
</dbReference>
<protein>
    <submittedName>
        <fullName evidence="3">Uncharacterized conserved protein YndB, AHSA1/START domain</fullName>
    </submittedName>
</protein>
<proteinExistence type="inferred from homology"/>
<dbReference type="Gene3D" id="3.30.530.20">
    <property type="match status" value="1"/>
</dbReference>
<dbReference type="AlphaFoldDB" id="A0A1M7QKR6"/>
<dbReference type="CDD" id="cd07814">
    <property type="entry name" value="SRPBCC_CalC_Aha1-like"/>
    <property type="match status" value="1"/>
</dbReference>
<dbReference type="InterPro" id="IPR023393">
    <property type="entry name" value="START-like_dom_sf"/>
</dbReference>
<evidence type="ECO:0000313" key="4">
    <source>
        <dbReference type="Proteomes" id="UP000184339"/>
    </source>
</evidence>
<sequence>MQHFQHSILIDATPATVYAALTTLHGLRGWWSEDCDSDGDTIHMRFGQVHKDFRVTSAQPEREVRWLCSSTPGEARCTDEWVGTEPVFQLQCAGQGTRLDFEHLGLTPALSCYAMCEQGWHQYLESLRQYAVTGRGAPYPLATAEASA</sequence>
<comment type="similarity">
    <text evidence="1">Belongs to the AHA1 family.</text>
</comment>
<dbReference type="Pfam" id="PF08327">
    <property type="entry name" value="AHSA1"/>
    <property type="match status" value="1"/>
</dbReference>
<dbReference type="STRING" id="551987.SAMN05192549_107207"/>
<evidence type="ECO:0000313" key="3">
    <source>
        <dbReference type="EMBL" id="SHN31792.1"/>
    </source>
</evidence>
<feature type="domain" description="Activator of Hsp90 ATPase homologue 1/2-like C-terminal" evidence="2">
    <location>
        <begin position="11"/>
        <end position="130"/>
    </location>
</feature>
<name>A0A1M7QKR6_9BURK</name>
<reference evidence="4" key="1">
    <citation type="submission" date="2016-11" db="EMBL/GenBank/DDBJ databases">
        <authorList>
            <person name="Varghese N."/>
            <person name="Submissions S."/>
        </authorList>
    </citation>
    <scope>NUCLEOTIDE SEQUENCE [LARGE SCALE GENOMIC DNA]</scope>
    <source>
        <strain evidence="4">Sac-22</strain>
    </source>
</reference>
<accession>A0A1M7QKR6</accession>